<name>A0ABQ1S3N4_9MICO</name>
<dbReference type="EMBL" id="BMCM01000007">
    <property type="protein sequence ID" value="GGD89991.1"/>
    <property type="molecule type" value="Genomic_DNA"/>
</dbReference>
<dbReference type="InterPro" id="IPR000914">
    <property type="entry name" value="SBP_5_dom"/>
</dbReference>
<dbReference type="PROSITE" id="PS51257">
    <property type="entry name" value="PROKAR_LIPOPROTEIN"/>
    <property type="match status" value="1"/>
</dbReference>
<keyword evidence="1" id="KW-0732">Signal</keyword>
<dbReference type="InterPro" id="IPR039424">
    <property type="entry name" value="SBP_5"/>
</dbReference>
<feature type="domain" description="Solute-binding protein family 5" evidence="2">
    <location>
        <begin position="88"/>
        <end position="367"/>
    </location>
</feature>
<protein>
    <recommendedName>
        <fullName evidence="2">Solute-binding protein family 5 domain-containing protein</fullName>
    </recommendedName>
</protein>
<evidence type="ECO:0000313" key="3">
    <source>
        <dbReference type="EMBL" id="GGD89991.1"/>
    </source>
</evidence>
<keyword evidence="4" id="KW-1185">Reference proteome</keyword>
<evidence type="ECO:0000259" key="2">
    <source>
        <dbReference type="Pfam" id="PF00496"/>
    </source>
</evidence>
<evidence type="ECO:0000256" key="1">
    <source>
        <dbReference type="SAM" id="SignalP"/>
    </source>
</evidence>
<dbReference type="SUPFAM" id="SSF53850">
    <property type="entry name" value="Periplasmic binding protein-like II"/>
    <property type="match status" value="1"/>
</dbReference>
<dbReference type="PANTHER" id="PTHR30290:SF65">
    <property type="entry name" value="MONOACYL PHOSPHATIDYLINOSITOL TETRAMANNOSIDE-BINDING PROTEIN LPQW-RELATED"/>
    <property type="match status" value="1"/>
</dbReference>
<proteinExistence type="predicted"/>
<accession>A0ABQ1S3N4</accession>
<dbReference type="Pfam" id="PF00496">
    <property type="entry name" value="SBP_bac_5"/>
    <property type="match status" value="1"/>
</dbReference>
<feature type="signal peptide" evidence="1">
    <location>
        <begin position="1"/>
        <end position="27"/>
    </location>
</feature>
<dbReference type="PANTHER" id="PTHR30290">
    <property type="entry name" value="PERIPLASMIC BINDING COMPONENT OF ABC TRANSPORTER"/>
    <property type="match status" value="1"/>
</dbReference>
<dbReference type="Gene3D" id="3.10.105.10">
    <property type="entry name" value="Dipeptide-binding Protein, Domain 3"/>
    <property type="match status" value="1"/>
</dbReference>
<dbReference type="Proteomes" id="UP000629365">
    <property type="component" value="Unassembled WGS sequence"/>
</dbReference>
<reference evidence="4" key="1">
    <citation type="journal article" date="2019" name="Int. J. Syst. Evol. Microbiol.">
        <title>The Global Catalogue of Microorganisms (GCM) 10K type strain sequencing project: providing services to taxonomists for standard genome sequencing and annotation.</title>
        <authorList>
            <consortium name="The Broad Institute Genomics Platform"/>
            <consortium name="The Broad Institute Genome Sequencing Center for Infectious Disease"/>
            <person name="Wu L."/>
            <person name="Ma J."/>
        </authorList>
    </citation>
    <scope>NUCLEOTIDE SEQUENCE [LARGE SCALE GENOMIC DNA]</scope>
    <source>
        <strain evidence="4">CCM 7640</strain>
    </source>
</reference>
<dbReference type="RefSeq" id="WP_188438086.1">
    <property type="nucleotide sequence ID" value="NZ_BMCM01000007.1"/>
</dbReference>
<comment type="caution">
    <text evidence="3">The sequence shown here is derived from an EMBL/GenBank/DDBJ whole genome shotgun (WGS) entry which is preliminary data.</text>
</comment>
<gene>
    <name evidence="3" type="ORF">GCM10007269_35750</name>
</gene>
<sequence length="565" mass="58648">MRGSRRAAALVAAALVVALAGCSPALPESVVPDTKVVVGWTGAFTSTNAAASPTAGNIDIAQMIRGDFGDVVDGDFVPDEGFGTVEIVSDDPFTVRYDLAEPSWSDGTPLDAADLLVGWAASAGYFDQDGEGETDAAAPDAADDDVPSIDEFARSVDVTSAHPRSDWQSAVTVPVPAHVLSARALGIDDSMEAKQAAITAIQTHDDAAIQKMADVWNEGFALDGGKVADELLLSSGPFRVDEVADGGQQVVLVPNAAYGGLTPPQVARIELVPGGDDPLAAMGNELDVVQTTPVAANKEPIRALERRDLVVSTTRDGTVWAVLLKPTGVFTGVQARTAFLHAVPASDLIERGAGEWRTAYSPTTSMTTSAESRAYEVVNEDSGFTQALGTTQGEPPLEREAAGIAAGAPVCVLYDRASEFAVGAFAGMRDAAAEAGWTITDCSADDFDAALEQRSWDAVIARVPLPQTPGDIAAQWGSDSAASIVRQSDPDRDALIAQLAETTDVYEARDLLAKIEATIVRAAVALPITGGPVLTIVDRDVTGVVPRNGAVASLTSDVSQWAAVP</sequence>
<feature type="chain" id="PRO_5045078739" description="Solute-binding protein family 5 domain-containing protein" evidence="1">
    <location>
        <begin position="28"/>
        <end position="565"/>
    </location>
</feature>
<evidence type="ECO:0000313" key="4">
    <source>
        <dbReference type="Proteomes" id="UP000629365"/>
    </source>
</evidence>
<organism evidence="3 4">
    <name type="scientific">Microbacterium murale</name>
    <dbReference type="NCBI Taxonomy" id="1081040"/>
    <lineage>
        <taxon>Bacteria</taxon>
        <taxon>Bacillati</taxon>
        <taxon>Actinomycetota</taxon>
        <taxon>Actinomycetes</taxon>
        <taxon>Micrococcales</taxon>
        <taxon>Microbacteriaceae</taxon>
        <taxon>Microbacterium</taxon>
    </lineage>
</organism>
<dbReference type="Gene3D" id="3.40.190.10">
    <property type="entry name" value="Periplasmic binding protein-like II"/>
    <property type="match status" value="1"/>
</dbReference>